<protein>
    <submittedName>
        <fullName evidence="1">Uncharacterized protein</fullName>
    </submittedName>
</protein>
<reference evidence="1" key="1">
    <citation type="submission" date="2020-05" db="EMBL/GenBank/DDBJ databases">
        <authorList>
            <person name="Chiriac C."/>
            <person name="Salcher M."/>
            <person name="Ghai R."/>
            <person name="Kavagutti S V."/>
        </authorList>
    </citation>
    <scope>NUCLEOTIDE SEQUENCE</scope>
</reference>
<sequence>MDKHETYLGDGVYASFDGFQIWLAANHHENKVVALEPQVFKRLCEYAKMLKEKNNE</sequence>
<name>A0A6J7X3I7_9CAUD</name>
<gene>
    <name evidence="1" type="ORF">UFOVP376_29</name>
</gene>
<evidence type="ECO:0000313" key="1">
    <source>
        <dbReference type="EMBL" id="CAB5222834.1"/>
    </source>
</evidence>
<organism evidence="1">
    <name type="scientific">uncultured Caudovirales phage</name>
    <dbReference type="NCBI Taxonomy" id="2100421"/>
    <lineage>
        <taxon>Viruses</taxon>
        <taxon>Duplodnaviria</taxon>
        <taxon>Heunggongvirae</taxon>
        <taxon>Uroviricota</taxon>
        <taxon>Caudoviricetes</taxon>
        <taxon>Peduoviridae</taxon>
        <taxon>Maltschvirus</taxon>
        <taxon>Maltschvirus maltsch</taxon>
    </lineage>
</organism>
<accession>A0A6J7X3I7</accession>
<dbReference type="EMBL" id="LR798305">
    <property type="protein sequence ID" value="CAB5222834.1"/>
    <property type="molecule type" value="Genomic_DNA"/>
</dbReference>
<proteinExistence type="predicted"/>